<reference evidence="4" key="1">
    <citation type="journal article" date="2010" name="Nature">
        <title>The Amphimedon queenslandica genome and the evolution of animal complexity.</title>
        <authorList>
            <person name="Srivastava M."/>
            <person name="Simakov O."/>
            <person name="Chapman J."/>
            <person name="Fahey B."/>
            <person name="Gauthier M.E."/>
            <person name="Mitros T."/>
            <person name="Richards G.S."/>
            <person name="Conaco C."/>
            <person name="Dacre M."/>
            <person name="Hellsten U."/>
            <person name="Larroux C."/>
            <person name="Putnam N.H."/>
            <person name="Stanke M."/>
            <person name="Adamska M."/>
            <person name="Darling A."/>
            <person name="Degnan S.M."/>
            <person name="Oakley T.H."/>
            <person name="Plachetzki D.C."/>
            <person name="Zhai Y."/>
            <person name="Adamski M."/>
            <person name="Calcino A."/>
            <person name="Cummins S.F."/>
            <person name="Goodstein D.M."/>
            <person name="Harris C."/>
            <person name="Jackson D.J."/>
            <person name="Leys S.P."/>
            <person name="Shu S."/>
            <person name="Woodcroft B.J."/>
            <person name="Vervoort M."/>
            <person name="Kosik K.S."/>
            <person name="Manning G."/>
            <person name="Degnan B.M."/>
            <person name="Rokhsar D.S."/>
        </authorList>
    </citation>
    <scope>NUCLEOTIDE SEQUENCE [LARGE SCALE GENOMIC DNA]</scope>
</reference>
<evidence type="ECO:0000313" key="4">
    <source>
        <dbReference type="Proteomes" id="UP000007879"/>
    </source>
</evidence>
<keyword evidence="4" id="KW-1185">Reference proteome</keyword>
<dbReference type="Proteomes" id="UP000007879">
    <property type="component" value="Unassembled WGS sequence"/>
</dbReference>
<dbReference type="Pfam" id="PF13001">
    <property type="entry name" value="ECM29_N"/>
    <property type="match status" value="1"/>
</dbReference>
<name>A0AAN0JRC1_AMPQE</name>
<dbReference type="PANTHER" id="PTHR23346">
    <property type="entry name" value="TRANSLATIONAL ACTIVATOR GCN1-RELATED"/>
    <property type="match status" value="1"/>
</dbReference>
<dbReference type="GO" id="GO:0043248">
    <property type="term" value="P:proteasome assembly"/>
    <property type="evidence" value="ECO:0007669"/>
    <property type="project" value="InterPro"/>
</dbReference>
<dbReference type="PANTHER" id="PTHR23346:SF19">
    <property type="entry name" value="PROTEASOME ADAPTER AND SCAFFOLD PROTEIN ECM29"/>
    <property type="match status" value="1"/>
</dbReference>
<dbReference type="GO" id="GO:0060090">
    <property type="term" value="F:molecular adaptor activity"/>
    <property type="evidence" value="ECO:0007669"/>
    <property type="project" value="InterPro"/>
</dbReference>
<dbReference type="RefSeq" id="XP_019859625.1">
    <property type="nucleotide sequence ID" value="XM_020004066.1"/>
</dbReference>
<protein>
    <recommendedName>
        <fullName evidence="2">Proteasome component Ecm29 N-terminal domain-containing protein</fullName>
    </recommendedName>
</protein>
<accession>A0AAN0JRC1</accession>
<organism evidence="3 4">
    <name type="scientific">Amphimedon queenslandica</name>
    <name type="common">Sponge</name>
    <dbReference type="NCBI Taxonomy" id="400682"/>
    <lineage>
        <taxon>Eukaryota</taxon>
        <taxon>Metazoa</taxon>
        <taxon>Porifera</taxon>
        <taxon>Demospongiae</taxon>
        <taxon>Heteroscleromorpha</taxon>
        <taxon>Haplosclerida</taxon>
        <taxon>Niphatidae</taxon>
        <taxon>Amphimedon</taxon>
    </lineage>
</organism>
<evidence type="ECO:0000313" key="3">
    <source>
        <dbReference type="EnsemblMetazoa" id="XP_019859625.1"/>
    </source>
</evidence>
<evidence type="ECO:0000259" key="2">
    <source>
        <dbReference type="Pfam" id="PF13001"/>
    </source>
</evidence>
<dbReference type="GeneID" id="109587845"/>
<dbReference type="InterPro" id="IPR024372">
    <property type="entry name" value="Ecm29_N"/>
</dbReference>
<feature type="domain" description="Proteasome component Ecm29 N-terminal" evidence="2">
    <location>
        <begin position="46"/>
        <end position="306"/>
    </location>
</feature>
<dbReference type="AlphaFoldDB" id="A0AAN0JRC1"/>
<dbReference type="GO" id="GO:0005634">
    <property type="term" value="C:nucleus"/>
    <property type="evidence" value="ECO:0007669"/>
    <property type="project" value="TreeGrafter"/>
</dbReference>
<proteinExistence type="predicted"/>
<sequence length="334" mass="38068">MIPLHSLRGRLTSFIHPFPFPSNSYSTLPISSHKMDGAYQQDIELLEKAFLMFGLAADDREVERLIKAFLVPVTLKMNSKFKPVQDKAMELLSHITKRLQTRSQVQLPIIVLIEQLDGATPLVQNFILVYLRIGIPRLSPVDQIEILPLLIKSMNNKTKKQIDSILSLYSGALIHLTITDAAALKSLVPPDGTMKEYYLCYQLTLLLIPYSYEGDLPPPGLTVSQYKQIVSDKPVDPDTLEKMKVATIHLLSSELFAINEMLIHLIIGSCDPRHSVYELCDQKLKHNSDYEDNGVIEKLYNIYLGTASEPYCYYLWSVNFCYFHVHHIIVHLTH</sequence>
<evidence type="ECO:0000256" key="1">
    <source>
        <dbReference type="ARBA" id="ARBA00022737"/>
    </source>
</evidence>
<keyword evidence="1" id="KW-0677">Repeat</keyword>
<reference evidence="3" key="2">
    <citation type="submission" date="2024-06" db="UniProtKB">
        <authorList>
            <consortium name="EnsemblMetazoa"/>
        </authorList>
    </citation>
    <scope>IDENTIFICATION</scope>
</reference>
<dbReference type="EnsemblMetazoa" id="XM_020004066.1">
    <property type="protein sequence ID" value="XP_019859625.1"/>
    <property type="gene ID" value="LOC109587845"/>
</dbReference>
<dbReference type="KEGG" id="aqu:109587845"/>
<dbReference type="GO" id="GO:0036503">
    <property type="term" value="P:ERAD pathway"/>
    <property type="evidence" value="ECO:0007669"/>
    <property type="project" value="TreeGrafter"/>
</dbReference>
<dbReference type="GO" id="GO:0005737">
    <property type="term" value="C:cytoplasm"/>
    <property type="evidence" value="ECO:0007669"/>
    <property type="project" value="TreeGrafter"/>
</dbReference>